<reference evidence="1 2" key="1">
    <citation type="journal article" date="2023" name="G3 (Bethesda)">
        <title>A chromosome-length genome assembly and annotation of blackberry (Rubus argutus, cv. 'Hillquist').</title>
        <authorList>
            <person name="Bruna T."/>
            <person name="Aryal R."/>
            <person name="Dudchenko O."/>
            <person name="Sargent D.J."/>
            <person name="Mead D."/>
            <person name="Buti M."/>
            <person name="Cavallini A."/>
            <person name="Hytonen T."/>
            <person name="Andres J."/>
            <person name="Pham M."/>
            <person name="Weisz D."/>
            <person name="Mascagni F."/>
            <person name="Usai G."/>
            <person name="Natali L."/>
            <person name="Bassil N."/>
            <person name="Fernandez G.E."/>
            <person name="Lomsadze A."/>
            <person name="Armour M."/>
            <person name="Olukolu B."/>
            <person name="Poorten T."/>
            <person name="Britton C."/>
            <person name="Davik J."/>
            <person name="Ashrafi H."/>
            <person name="Aiden E.L."/>
            <person name="Borodovsky M."/>
            <person name="Worthington M."/>
        </authorList>
    </citation>
    <scope>NUCLEOTIDE SEQUENCE [LARGE SCALE GENOMIC DNA]</scope>
    <source>
        <strain evidence="1">PI 553951</strain>
    </source>
</reference>
<gene>
    <name evidence="1" type="ORF">M0R45_008240</name>
</gene>
<dbReference type="Proteomes" id="UP001457282">
    <property type="component" value="Unassembled WGS sequence"/>
</dbReference>
<dbReference type="AlphaFoldDB" id="A0AAW1Y072"/>
<evidence type="ECO:0000313" key="1">
    <source>
        <dbReference type="EMBL" id="KAK9942586.1"/>
    </source>
</evidence>
<sequence>MEENLSAIVYGVPKGNLRLNLWQTRVQQSYVILQQREEAEWVARHKKITVNIKDEASLRRWKQKCNFHGKRKFVSFGGWIEIEGLPFSCGTRRPLSRLETLVGAISKLIIELRILQPVCCSN</sequence>
<organism evidence="1 2">
    <name type="scientific">Rubus argutus</name>
    <name type="common">Southern blackberry</name>
    <dbReference type="NCBI Taxonomy" id="59490"/>
    <lineage>
        <taxon>Eukaryota</taxon>
        <taxon>Viridiplantae</taxon>
        <taxon>Streptophyta</taxon>
        <taxon>Embryophyta</taxon>
        <taxon>Tracheophyta</taxon>
        <taxon>Spermatophyta</taxon>
        <taxon>Magnoliopsida</taxon>
        <taxon>eudicotyledons</taxon>
        <taxon>Gunneridae</taxon>
        <taxon>Pentapetalae</taxon>
        <taxon>rosids</taxon>
        <taxon>fabids</taxon>
        <taxon>Rosales</taxon>
        <taxon>Rosaceae</taxon>
        <taxon>Rosoideae</taxon>
        <taxon>Rosoideae incertae sedis</taxon>
        <taxon>Rubus</taxon>
    </lineage>
</organism>
<protein>
    <submittedName>
        <fullName evidence="1">Uncharacterized protein</fullName>
    </submittedName>
</protein>
<dbReference type="EMBL" id="JBEDUW010000002">
    <property type="protein sequence ID" value="KAK9942586.1"/>
    <property type="molecule type" value="Genomic_DNA"/>
</dbReference>
<keyword evidence="2" id="KW-1185">Reference proteome</keyword>
<accession>A0AAW1Y072</accession>
<evidence type="ECO:0000313" key="2">
    <source>
        <dbReference type="Proteomes" id="UP001457282"/>
    </source>
</evidence>
<comment type="caution">
    <text evidence="1">The sequence shown here is derived from an EMBL/GenBank/DDBJ whole genome shotgun (WGS) entry which is preliminary data.</text>
</comment>
<proteinExistence type="predicted"/>
<name>A0AAW1Y072_RUBAR</name>